<comment type="caution">
    <text evidence="2">The sequence shown here is derived from an EMBL/GenBank/DDBJ whole genome shotgun (WGS) entry which is preliminary data.</text>
</comment>
<dbReference type="RefSeq" id="WP_264743144.1">
    <property type="nucleotide sequence ID" value="NZ_JAPDHV010000003.1"/>
</dbReference>
<keyword evidence="1" id="KW-0812">Transmembrane</keyword>
<gene>
    <name evidence="2" type="ORF">OH806_07925</name>
</gene>
<proteinExistence type="predicted"/>
<organism evidence="2 3">
    <name type="scientific">Chryseobacterium oryctis</name>
    <dbReference type="NCBI Taxonomy" id="2952618"/>
    <lineage>
        <taxon>Bacteria</taxon>
        <taxon>Pseudomonadati</taxon>
        <taxon>Bacteroidota</taxon>
        <taxon>Flavobacteriia</taxon>
        <taxon>Flavobacteriales</taxon>
        <taxon>Weeksellaceae</taxon>
        <taxon>Chryseobacterium group</taxon>
        <taxon>Chryseobacterium</taxon>
    </lineage>
</organism>
<feature type="transmembrane region" description="Helical" evidence="1">
    <location>
        <begin position="46"/>
        <end position="62"/>
    </location>
</feature>
<sequence>MNWDFFDFFGFIGDVLNVLSGSSSSSKVSYDDKHTKRKTKYLTEKISVISLLISTVLLFFVFKTPLPSENYVQTIVVASLIGLATSMLVFFILYVLGKYYFKSIFQWLFFSFSMILFFVSLIFYIYFKSGIFI</sequence>
<name>A0ABT3HN59_9FLAO</name>
<reference evidence="2" key="1">
    <citation type="submission" date="2022-10" db="EMBL/GenBank/DDBJ databases">
        <title>Chryseobacterium babae sp. nov. isolated from the gut of the beetle Oryctes rhinoceros, and Chryseobacterium kimseyorum sp. nov., isolated from a stick insect rearing cage.</title>
        <authorList>
            <person name="Shelomi M."/>
            <person name="Han C.-J."/>
            <person name="Chen W.-M."/>
            <person name="Chen H.-K."/>
            <person name="Liaw S.-J."/>
            <person name="Muhle E."/>
            <person name="Clermont D."/>
        </authorList>
    </citation>
    <scope>NUCLEOTIDE SEQUENCE</scope>
    <source>
        <strain evidence="2">WLa1L2M3</strain>
    </source>
</reference>
<keyword evidence="3" id="KW-1185">Reference proteome</keyword>
<dbReference type="Proteomes" id="UP001163719">
    <property type="component" value="Unassembled WGS sequence"/>
</dbReference>
<feature type="transmembrane region" description="Helical" evidence="1">
    <location>
        <begin position="108"/>
        <end position="127"/>
    </location>
</feature>
<evidence type="ECO:0000256" key="1">
    <source>
        <dbReference type="SAM" id="Phobius"/>
    </source>
</evidence>
<evidence type="ECO:0000313" key="3">
    <source>
        <dbReference type="Proteomes" id="UP001163719"/>
    </source>
</evidence>
<keyword evidence="1" id="KW-1133">Transmembrane helix</keyword>
<feature type="transmembrane region" description="Helical" evidence="1">
    <location>
        <begin position="74"/>
        <end position="96"/>
    </location>
</feature>
<accession>A0ABT3HN59</accession>
<evidence type="ECO:0000313" key="2">
    <source>
        <dbReference type="EMBL" id="MCW3161194.1"/>
    </source>
</evidence>
<keyword evidence="1" id="KW-0472">Membrane</keyword>
<dbReference type="EMBL" id="JAPDHV010000003">
    <property type="protein sequence ID" value="MCW3161194.1"/>
    <property type="molecule type" value="Genomic_DNA"/>
</dbReference>
<protein>
    <submittedName>
        <fullName evidence="2">Branched-chain amino acid ABC transporter substrate-binding protein</fullName>
    </submittedName>
</protein>